<dbReference type="Proteomes" id="UP001271007">
    <property type="component" value="Unassembled WGS sequence"/>
</dbReference>
<feature type="compositionally biased region" description="Polar residues" evidence="1">
    <location>
        <begin position="26"/>
        <end position="47"/>
    </location>
</feature>
<feature type="transmembrane region" description="Helical" evidence="2">
    <location>
        <begin position="554"/>
        <end position="579"/>
    </location>
</feature>
<keyword evidence="2" id="KW-0472">Membrane</keyword>
<feature type="transmembrane region" description="Helical" evidence="2">
    <location>
        <begin position="133"/>
        <end position="160"/>
    </location>
</feature>
<feature type="region of interest" description="Disordered" evidence="1">
    <location>
        <begin position="656"/>
        <end position="680"/>
    </location>
</feature>
<evidence type="ECO:0000313" key="4">
    <source>
        <dbReference type="Proteomes" id="UP001271007"/>
    </source>
</evidence>
<accession>A0AAJ0DJ81</accession>
<protein>
    <submittedName>
        <fullName evidence="3">Uncharacterized protein</fullName>
    </submittedName>
</protein>
<dbReference type="Pfam" id="PF11374">
    <property type="entry name" value="DUF3176"/>
    <property type="match status" value="1"/>
</dbReference>
<dbReference type="AlphaFoldDB" id="A0AAJ0DJ81"/>
<keyword evidence="4" id="KW-1185">Reference proteome</keyword>
<gene>
    <name evidence="3" type="ORF">LTR09_007398</name>
</gene>
<reference evidence="3" key="1">
    <citation type="submission" date="2023-04" db="EMBL/GenBank/DDBJ databases">
        <title>Black Yeasts Isolated from many extreme environments.</title>
        <authorList>
            <person name="Coleine C."/>
            <person name="Stajich J.E."/>
            <person name="Selbmann L."/>
        </authorList>
    </citation>
    <scope>NUCLEOTIDE SEQUENCE</scope>
    <source>
        <strain evidence="3">CCFEE 5312</strain>
    </source>
</reference>
<evidence type="ECO:0000313" key="3">
    <source>
        <dbReference type="EMBL" id="KAK3051375.1"/>
    </source>
</evidence>
<dbReference type="PANTHER" id="PTHR37576:SF2">
    <property type="entry name" value="DEFECT AT LOW TEMPERATURE PROTEIN 1"/>
    <property type="match status" value="1"/>
</dbReference>
<evidence type="ECO:0000256" key="2">
    <source>
        <dbReference type="SAM" id="Phobius"/>
    </source>
</evidence>
<organism evidence="3 4">
    <name type="scientific">Extremus antarcticus</name>
    <dbReference type="NCBI Taxonomy" id="702011"/>
    <lineage>
        <taxon>Eukaryota</taxon>
        <taxon>Fungi</taxon>
        <taxon>Dikarya</taxon>
        <taxon>Ascomycota</taxon>
        <taxon>Pezizomycotina</taxon>
        <taxon>Dothideomycetes</taxon>
        <taxon>Dothideomycetidae</taxon>
        <taxon>Mycosphaerellales</taxon>
        <taxon>Extremaceae</taxon>
        <taxon>Extremus</taxon>
    </lineage>
</organism>
<keyword evidence="2" id="KW-0812">Transmembrane</keyword>
<dbReference type="InterPro" id="IPR021514">
    <property type="entry name" value="DUF3176"/>
</dbReference>
<comment type="caution">
    <text evidence="3">The sequence shown here is derived from an EMBL/GenBank/DDBJ whole genome shotgun (WGS) entry which is preliminary data.</text>
</comment>
<keyword evidence="2" id="KW-1133">Transmembrane helix</keyword>
<dbReference type="PANTHER" id="PTHR37576">
    <property type="entry name" value="DEFECT AT LOW TEMPERATURE PROTEIN 1"/>
    <property type="match status" value="1"/>
</dbReference>
<feature type="transmembrane region" description="Helical" evidence="2">
    <location>
        <begin position="90"/>
        <end position="113"/>
    </location>
</feature>
<name>A0AAJ0DJ81_9PEZI</name>
<sequence>MAEADRNNTNFLKITTLEDTSRRQDPSTPSPDSGLRNTSPLTWASSSLTPTTEDLKWNSKPCVRVDALSSNNNSYEQLKQPRGQPWRPSIFQIGPLVGLAALLFVFLQMFATFGILTGSHGDLVSNWKYQPSVYLAVLTALSNKALAFATIQGTVVTFWLKAVQGTTLGQLHRDWGFGLYTYKALTAGRNFNLLAFACIAATIVVMDGPLLQRASTVHMSTLGHAYNLSVVLAPEIPSYWTGTVGYDLLPLIEIQDFQPRFLPVYYEFGAGSPMHSAITGCPPHATCRAVVHAPALAVDNCTLVLKPKNFTELMSPAQLKSFKAGCLLPNQEQMVFSQSFMAFNGSSEVIKYETVISDSEVAKTCTGHVKTTECYLVSAIGEYEVEVTDGIITFTESPSYPRIVARANNTALTNETIVGLGLNSTMNADSINSTLSGITNSANIAFNAQVGLATYPARGGMAPGLSPAPNQYVFQHITNYAQMWGPHPDCAPAWRDPRDNVMAKLNELMFRTSIYVAQQYDEKSLRPLLDQGLTSHNTVLGSIVSPVEVFQSNMGYYAGATAVQLLAILAILVTFYGWWDLGRSATLSPLEIAKAFDAPILTSVLANSNGREIEKVVGAREIQYGAVGEGGGNYRSDLPSEYQNLPIADREVVARPNEQPLGRSQHTTSRLVPLSYRHGR</sequence>
<feature type="region of interest" description="Disordered" evidence="1">
    <location>
        <begin position="1"/>
        <end position="47"/>
    </location>
</feature>
<dbReference type="EMBL" id="JAWDJX010000026">
    <property type="protein sequence ID" value="KAK3051375.1"/>
    <property type="molecule type" value="Genomic_DNA"/>
</dbReference>
<feature type="transmembrane region" description="Helical" evidence="2">
    <location>
        <begin position="191"/>
        <end position="211"/>
    </location>
</feature>
<proteinExistence type="predicted"/>
<evidence type="ECO:0000256" key="1">
    <source>
        <dbReference type="SAM" id="MobiDB-lite"/>
    </source>
</evidence>